<proteinExistence type="predicted"/>
<name>A0A1I1MNN4_9BACT</name>
<accession>A0A1I1MNN4</accession>
<dbReference type="EMBL" id="FOLE01000011">
    <property type="protein sequence ID" value="SFC87087.1"/>
    <property type="molecule type" value="Genomic_DNA"/>
</dbReference>
<keyword evidence="2" id="KW-1185">Reference proteome</keyword>
<dbReference type="AlphaFoldDB" id="A0A1I1MNN4"/>
<gene>
    <name evidence="1" type="ORF">SAMN05421780_11125</name>
</gene>
<dbReference type="Proteomes" id="UP000199514">
    <property type="component" value="Unassembled WGS sequence"/>
</dbReference>
<sequence>MVYCITNVTTNFIPKKRMARDTFNVTISLPKAIELDYKKLKKQKRLALSQIVTESLRNQYPEIKEALEAKQV</sequence>
<evidence type="ECO:0000313" key="1">
    <source>
        <dbReference type="EMBL" id="SFC87087.1"/>
    </source>
</evidence>
<organism evidence="1 2">
    <name type="scientific">Flexibacter flexilis DSM 6793</name>
    <dbReference type="NCBI Taxonomy" id="927664"/>
    <lineage>
        <taxon>Bacteria</taxon>
        <taxon>Pseudomonadati</taxon>
        <taxon>Bacteroidota</taxon>
        <taxon>Cytophagia</taxon>
        <taxon>Cytophagales</taxon>
        <taxon>Flexibacteraceae</taxon>
        <taxon>Flexibacter</taxon>
    </lineage>
</organism>
<reference evidence="1 2" key="1">
    <citation type="submission" date="2016-10" db="EMBL/GenBank/DDBJ databases">
        <authorList>
            <person name="de Groot N.N."/>
        </authorList>
    </citation>
    <scope>NUCLEOTIDE SEQUENCE [LARGE SCALE GENOMIC DNA]</scope>
    <source>
        <strain evidence="1 2">DSM 6793</strain>
    </source>
</reference>
<evidence type="ECO:0000313" key="2">
    <source>
        <dbReference type="Proteomes" id="UP000199514"/>
    </source>
</evidence>
<protein>
    <submittedName>
        <fullName evidence="1">Uncharacterized protein</fullName>
    </submittedName>
</protein>